<dbReference type="EMBL" id="CAJVPL010000028">
    <property type="protein sequence ID" value="CAG8435691.1"/>
    <property type="molecule type" value="Genomic_DNA"/>
</dbReference>
<evidence type="ECO:0000313" key="3">
    <source>
        <dbReference type="Proteomes" id="UP000789831"/>
    </source>
</evidence>
<keyword evidence="1" id="KW-1133">Transmembrane helix</keyword>
<keyword evidence="3" id="KW-1185">Reference proteome</keyword>
<proteinExistence type="predicted"/>
<comment type="caution">
    <text evidence="2">The sequence shown here is derived from an EMBL/GenBank/DDBJ whole genome shotgun (WGS) entry which is preliminary data.</text>
</comment>
<dbReference type="Proteomes" id="UP000789831">
    <property type="component" value="Unassembled WGS sequence"/>
</dbReference>
<evidence type="ECO:0000256" key="1">
    <source>
        <dbReference type="SAM" id="Phobius"/>
    </source>
</evidence>
<accession>A0A9N8YNJ8</accession>
<feature type="transmembrane region" description="Helical" evidence="1">
    <location>
        <begin position="20"/>
        <end position="36"/>
    </location>
</feature>
<organism evidence="2 3">
    <name type="scientific">Ambispora gerdemannii</name>
    <dbReference type="NCBI Taxonomy" id="144530"/>
    <lineage>
        <taxon>Eukaryota</taxon>
        <taxon>Fungi</taxon>
        <taxon>Fungi incertae sedis</taxon>
        <taxon>Mucoromycota</taxon>
        <taxon>Glomeromycotina</taxon>
        <taxon>Glomeromycetes</taxon>
        <taxon>Archaeosporales</taxon>
        <taxon>Ambisporaceae</taxon>
        <taxon>Ambispora</taxon>
    </lineage>
</organism>
<keyword evidence="1" id="KW-0472">Membrane</keyword>
<name>A0A9N8YNJ8_9GLOM</name>
<gene>
    <name evidence="2" type="ORF">AGERDE_LOCUS567</name>
</gene>
<evidence type="ECO:0000313" key="2">
    <source>
        <dbReference type="EMBL" id="CAG8435691.1"/>
    </source>
</evidence>
<dbReference type="AlphaFoldDB" id="A0A9N8YNJ8"/>
<keyword evidence="1" id="KW-0812">Transmembrane</keyword>
<protein>
    <submittedName>
        <fullName evidence="2">1492_t:CDS:1</fullName>
    </submittedName>
</protein>
<sequence length="47" mass="5330">MSEQAEKIWADVASAKSLAVIWYCLLISINGRILPLQKEKKVSLRKT</sequence>
<reference evidence="2" key="1">
    <citation type="submission" date="2021-06" db="EMBL/GenBank/DDBJ databases">
        <authorList>
            <person name="Kallberg Y."/>
            <person name="Tangrot J."/>
            <person name="Rosling A."/>
        </authorList>
    </citation>
    <scope>NUCLEOTIDE SEQUENCE</scope>
    <source>
        <strain evidence="2">MT106</strain>
    </source>
</reference>